<dbReference type="AlphaFoldDB" id="A0A0A7PHY8"/>
<dbReference type="KEGG" id="sphk:SKP52_09725"/>
<reference evidence="1 2" key="1">
    <citation type="journal article" date="2015" name="Int. J. Syst. Evol. Microbiol.">
        <title>Description of Sphingopyxis fribergensis sp. nov. - a soil bacterium with the ability to degrade styrene and phenylacetic acid.</title>
        <authorList>
            <person name="Oelschlagel M."/>
            <person name="Ruckert C."/>
            <person name="Kalinowski J."/>
            <person name="Schmidt G."/>
            <person name="Schlomann M."/>
            <person name="Tischler D."/>
        </authorList>
    </citation>
    <scope>NUCLEOTIDE SEQUENCE [LARGE SCALE GENOMIC DNA]</scope>
    <source>
        <strain evidence="1 2">Kp5.2</strain>
    </source>
</reference>
<dbReference type="CDD" id="cd00085">
    <property type="entry name" value="HNHc"/>
    <property type="match status" value="1"/>
</dbReference>
<dbReference type="RefSeq" id="WP_052208039.1">
    <property type="nucleotide sequence ID" value="NZ_CP009122.1"/>
</dbReference>
<accession>A0A0A7PHY8</accession>
<dbReference type="HOGENOM" id="CLU_946296_0_0_5"/>
<gene>
    <name evidence="1" type="ORF">SKP52_09725</name>
</gene>
<evidence type="ECO:0008006" key="3">
    <source>
        <dbReference type="Google" id="ProtNLM"/>
    </source>
</evidence>
<name>A0A0A7PHY8_9SPHN</name>
<dbReference type="InterPro" id="IPR003615">
    <property type="entry name" value="HNH_nuc"/>
</dbReference>
<protein>
    <recommendedName>
        <fullName evidence="3">HNH domain-containing protein</fullName>
    </recommendedName>
</protein>
<dbReference type="OrthoDB" id="9802640at2"/>
<evidence type="ECO:0000313" key="2">
    <source>
        <dbReference type="Proteomes" id="UP000030907"/>
    </source>
</evidence>
<dbReference type="EMBL" id="CP009122">
    <property type="protein sequence ID" value="AJA08853.1"/>
    <property type="molecule type" value="Genomic_DNA"/>
</dbReference>
<proteinExistence type="predicted"/>
<sequence>MTTVQDVVGSPDKVMGAKAVFGPISSHVMCFGGRGERTEKRFYSQPAGAAKRAVEAPWVFAIGGGSKVRDNLGGKVLNLVRVACVYGETAAFVPPAEAIRLAQWPTAVALHDVWELEGYPHLIDDLGLPGRRILAGAQDGIIKPQEHFDPFWQAVRDWPVKLKPLPLPLDFHDSGTPRQVSQRLPTLKVGTEEGKAAWKLQRSRERDPALSRAAKQLNIAKFGICTCEACRFGHSDAGLFDAHHPNPLCAGVRTTLAEHLVVLCPTCHRRAHRKDQLSPFTLNELTEWNSIGRP</sequence>
<organism evidence="1 2">
    <name type="scientific">Sphingopyxis fribergensis</name>
    <dbReference type="NCBI Taxonomy" id="1515612"/>
    <lineage>
        <taxon>Bacteria</taxon>
        <taxon>Pseudomonadati</taxon>
        <taxon>Pseudomonadota</taxon>
        <taxon>Alphaproteobacteria</taxon>
        <taxon>Sphingomonadales</taxon>
        <taxon>Sphingomonadaceae</taxon>
        <taxon>Sphingopyxis</taxon>
    </lineage>
</organism>
<dbReference type="Proteomes" id="UP000030907">
    <property type="component" value="Chromosome"/>
</dbReference>
<dbReference type="STRING" id="1515612.SKP52_09725"/>
<keyword evidence="2" id="KW-1185">Reference proteome</keyword>
<evidence type="ECO:0000313" key="1">
    <source>
        <dbReference type="EMBL" id="AJA08853.1"/>
    </source>
</evidence>